<evidence type="ECO:0000313" key="15">
    <source>
        <dbReference type="EMBL" id="SOR32145.1"/>
    </source>
</evidence>
<feature type="transmembrane region" description="Helical" evidence="14">
    <location>
        <begin position="158"/>
        <end position="178"/>
    </location>
</feature>
<evidence type="ECO:0000256" key="6">
    <source>
        <dbReference type="ARBA" id="ARBA00022847"/>
    </source>
</evidence>
<feature type="transmembrane region" description="Helical" evidence="14">
    <location>
        <begin position="521"/>
        <end position="546"/>
    </location>
</feature>
<dbReference type="CDD" id="cd10322">
    <property type="entry name" value="SLC5sbd"/>
    <property type="match status" value="1"/>
</dbReference>
<dbReference type="GO" id="GO:0006814">
    <property type="term" value="P:sodium ion transport"/>
    <property type="evidence" value="ECO:0007669"/>
    <property type="project" value="UniProtKB-KW"/>
</dbReference>
<comment type="similarity">
    <text evidence="2 13">Belongs to the sodium:solute symporter (SSF) (TC 2.A.21) family.</text>
</comment>
<keyword evidence="7 14" id="KW-1133">Transmembrane helix</keyword>
<evidence type="ECO:0000256" key="4">
    <source>
        <dbReference type="ARBA" id="ARBA00022475"/>
    </source>
</evidence>
<feature type="transmembrane region" description="Helical" evidence="14">
    <location>
        <begin position="464"/>
        <end position="489"/>
    </location>
</feature>
<dbReference type="PANTHER" id="PTHR48086">
    <property type="entry name" value="SODIUM/PROLINE SYMPORTER-RELATED"/>
    <property type="match status" value="1"/>
</dbReference>
<evidence type="ECO:0000256" key="1">
    <source>
        <dbReference type="ARBA" id="ARBA00004651"/>
    </source>
</evidence>
<comment type="catalytic activity">
    <reaction evidence="12">
        <text>L-proline(in) + Na(+)(in) = L-proline(out) + Na(+)(out)</text>
        <dbReference type="Rhea" id="RHEA:28967"/>
        <dbReference type="ChEBI" id="CHEBI:29101"/>
        <dbReference type="ChEBI" id="CHEBI:60039"/>
    </reaction>
</comment>
<dbReference type="Proteomes" id="UP000233769">
    <property type="component" value="Chromosome tk0001"/>
</dbReference>
<evidence type="ECO:0000256" key="7">
    <source>
        <dbReference type="ARBA" id="ARBA00022989"/>
    </source>
</evidence>
<evidence type="ECO:0000313" key="16">
    <source>
        <dbReference type="Proteomes" id="UP000233769"/>
    </source>
</evidence>
<evidence type="ECO:0000256" key="9">
    <source>
        <dbReference type="ARBA" id="ARBA00023065"/>
    </source>
</evidence>
<evidence type="ECO:0000256" key="8">
    <source>
        <dbReference type="ARBA" id="ARBA00023053"/>
    </source>
</evidence>
<feature type="transmembrane region" description="Helical" evidence="14">
    <location>
        <begin position="349"/>
        <end position="371"/>
    </location>
</feature>
<keyword evidence="10 14" id="KW-0472">Membrane</keyword>
<accession>A0A2N9AXU5</accession>
<dbReference type="PROSITE" id="PS50283">
    <property type="entry name" value="NA_SOLUT_SYMP_3"/>
    <property type="match status" value="1"/>
</dbReference>
<feature type="transmembrane region" description="Helical" evidence="14">
    <location>
        <begin position="267"/>
        <end position="287"/>
    </location>
</feature>
<dbReference type="GO" id="GO:0005886">
    <property type="term" value="C:plasma membrane"/>
    <property type="evidence" value="ECO:0007669"/>
    <property type="project" value="UniProtKB-SubCell"/>
</dbReference>
<keyword evidence="6" id="KW-0769">Symport</keyword>
<organism evidence="15 16">
    <name type="scientific">Methylorubrum extorquens</name>
    <name type="common">Methylobacterium dichloromethanicum</name>
    <name type="synonym">Methylobacterium extorquens</name>
    <dbReference type="NCBI Taxonomy" id="408"/>
    <lineage>
        <taxon>Bacteria</taxon>
        <taxon>Pseudomonadati</taxon>
        <taxon>Pseudomonadota</taxon>
        <taxon>Alphaproteobacteria</taxon>
        <taxon>Hyphomicrobiales</taxon>
        <taxon>Methylobacteriaceae</taxon>
        <taxon>Methylorubrum</taxon>
    </lineage>
</organism>
<feature type="transmembrane region" description="Helical" evidence="14">
    <location>
        <begin position="496"/>
        <end position="515"/>
    </location>
</feature>
<feature type="transmembrane region" description="Helical" evidence="14">
    <location>
        <begin position="383"/>
        <end position="407"/>
    </location>
</feature>
<dbReference type="Gene3D" id="1.20.1730.10">
    <property type="entry name" value="Sodium/glucose cotransporter"/>
    <property type="match status" value="1"/>
</dbReference>
<feature type="transmembrane region" description="Helical" evidence="14">
    <location>
        <begin position="225"/>
        <end position="246"/>
    </location>
</feature>
<evidence type="ECO:0000256" key="11">
    <source>
        <dbReference type="ARBA" id="ARBA00023201"/>
    </source>
</evidence>
<feature type="transmembrane region" description="Helical" evidence="14">
    <location>
        <begin position="313"/>
        <end position="337"/>
    </location>
</feature>
<feature type="transmembrane region" description="Helical" evidence="14">
    <location>
        <begin position="17"/>
        <end position="35"/>
    </location>
</feature>
<keyword evidence="3" id="KW-0813">Transport</keyword>
<evidence type="ECO:0000256" key="5">
    <source>
        <dbReference type="ARBA" id="ARBA00022692"/>
    </source>
</evidence>
<evidence type="ECO:0000256" key="10">
    <source>
        <dbReference type="ARBA" id="ARBA00023136"/>
    </source>
</evidence>
<dbReference type="AlphaFoldDB" id="A0A2N9AXU5"/>
<dbReference type="InterPro" id="IPR038377">
    <property type="entry name" value="Na/Glc_symporter_sf"/>
</dbReference>
<keyword evidence="9" id="KW-0406">Ion transport</keyword>
<sequence>MLKQGSPAPLRRGIVKLWFALDAVVALAPPLYWAADGRTAPIAGIPIALFYFLAVSLCITASLVAAYLLDAADQGERGMIITFGLLALFFAAVVWVLQRNRTVDQSFTDYAVGGRSFGARYQAMSFLNTWYPGSMFTAFGALSVTAGVMSFYVLSYSLLTVVLLFVLARPVWIWGKAYDLRTQGDLFALRYGSHHIRTVAALIGIVSGLPWLVLGMQALGNLFQAMSLGVLSFSSSVILGVLVIAIRQIWTVRMGMRGVVISDYLQGIVAYVGGGLMLIGLIVWLVVVKGSTLATLDPKMFAIPSFGSKEGPLYLFALIFTGALGGWCWPYIFVRLFTADGVHSLKKSAALAVPLTFLFGVALLIFGMLASKVPEAVAKPDDVWFIVSQQAGGLVLLGLAGVVLLAASMGHTDGNIQAYGTQLANDLVGNYVELDQKRMIVIAKVGMLLLTLLASWLATLTLPALFSLAVLAYQGIIQLSVPQFLGIFWKGGNRQGAFAGMILGFVTAIGLEIAYGGLLPFGYGLTSGCFGLVINLIVYVACAYWLPHSAEERQRIEDLFAIVRARRVMQVGSGSQAQPALA</sequence>
<keyword evidence="5 14" id="KW-0812">Transmembrane</keyword>
<dbReference type="InterPro" id="IPR050277">
    <property type="entry name" value="Sodium:Solute_Symporter"/>
</dbReference>
<keyword evidence="8" id="KW-0915">Sodium</keyword>
<protein>
    <submittedName>
        <fullName evidence="15">Na+/solute symporter</fullName>
    </submittedName>
</protein>
<dbReference type="EMBL" id="LT962688">
    <property type="protein sequence ID" value="SOR32145.1"/>
    <property type="molecule type" value="Genomic_DNA"/>
</dbReference>
<feature type="transmembrane region" description="Helical" evidence="14">
    <location>
        <begin position="80"/>
        <end position="97"/>
    </location>
</feature>
<proteinExistence type="inferred from homology"/>
<comment type="subcellular location">
    <subcellularLocation>
        <location evidence="1">Cell membrane</location>
        <topology evidence="1">Multi-pass membrane protein</topology>
    </subcellularLocation>
</comment>
<feature type="transmembrane region" description="Helical" evidence="14">
    <location>
        <begin position="199"/>
        <end position="219"/>
    </location>
</feature>
<keyword evidence="11" id="KW-0739">Sodium transport</keyword>
<gene>
    <name evidence="15" type="ORF">TK0001_5579</name>
</gene>
<evidence type="ECO:0000256" key="14">
    <source>
        <dbReference type="SAM" id="Phobius"/>
    </source>
</evidence>
<evidence type="ECO:0000256" key="3">
    <source>
        <dbReference type="ARBA" id="ARBA00022448"/>
    </source>
</evidence>
<feature type="transmembrane region" description="Helical" evidence="14">
    <location>
        <begin position="130"/>
        <end position="152"/>
    </location>
</feature>
<evidence type="ECO:0000256" key="13">
    <source>
        <dbReference type="RuleBase" id="RU362091"/>
    </source>
</evidence>
<dbReference type="PANTHER" id="PTHR48086:SF3">
    <property type="entry name" value="SODIUM_PROLINE SYMPORTER"/>
    <property type="match status" value="1"/>
</dbReference>
<reference evidence="16" key="1">
    <citation type="submission" date="2017-10" db="EMBL/GenBank/DDBJ databases">
        <authorList>
            <person name="Regsiter A."/>
            <person name="William W."/>
        </authorList>
    </citation>
    <scope>NUCLEOTIDE SEQUENCE [LARGE SCALE GENOMIC DNA]</scope>
</reference>
<keyword evidence="4" id="KW-1003">Cell membrane</keyword>
<dbReference type="Pfam" id="PF00474">
    <property type="entry name" value="SSF"/>
    <property type="match status" value="1"/>
</dbReference>
<evidence type="ECO:0000256" key="12">
    <source>
        <dbReference type="ARBA" id="ARBA00033708"/>
    </source>
</evidence>
<feature type="transmembrane region" description="Helical" evidence="14">
    <location>
        <begin position="439"/>
        <end position="458"/>
    </location>
</feature>
<dbReference type="GO" id="GO:0015293">
    <property type="term" value="F:symporter activity"/>
    <property type="evidence" value="ECO:0007669"/>
    <property type="project" value="UniProtKB-KW"/>
</dbReference>
<feature type="transmembrane region" description="Helical" evidence="14">
    <location>
        <begin position="47"/>
        <end position="68"/>
    </location>
</feature>
<dbReference type="InterPro" id="IPR001734">
    <property type="entry name" value="Na/solute_symporter"/>
</dbReference>
<name>A0A2N9AXU5_METEX</name>
<evidence type="ECO:0000256" key="2">
    <source>
        <dbReference type="ARBA" id="ARBA00006434"/>
    </source>
</evidence>